<comment type="caution">
    <text evidence="2">The sequence shown here is derived from an EMBL/GenBank/DDBJ whole genome shotgun (WGS) entry which is preliminary data.</text>
</comment>
<name>A0A2N5CVJ6_9CAUL</name>
<accession>A0A2N5CVJ6</accession>
<reference evidence="2 3" key="1">
    <citation type="submission" date="2017-12" db="EMBL/GenBank/DDBJ databases">
        <title>The genome sequence of Caulobacter flavus CGMCC1 15093.</title>
        <authorList>
            <person name="Gao J."/>
            <person name="Mao X."/>
            <person name="Sun J."/>
        </authorList>
    </citation>
    <scope>NUCLEOTIDE SEQUENCE [LARGE SCALE GENOMIC DNA]</scope>
    <source>
        <strain evidence="2 3">CGMCC1 15093</strain>
    </source>
</reference>
<feature type="compositionally biased region" description="Pro residues" evidence="1">
    <location>
        <begin position="61"/>
        <end position="79"/>
    </location>
</feature>
<evidence type="ECO:0000313" key="3">
    <source>
        <dbReference type="Proteomes" id="UP000234483"/>
    </source>
</evidence>
<proteinExistence type="predicted"/>
<dbReference type="EMBL" id="PJRQ01000015">
    <property type="protein sequence ID" value="PLR17820.1"/>
    <property type="molecule type" value="Genomic_DNA"/>
</dbReference>
<evidence type="ECO:0000256" key="1">
    <source>
        <dbReference type="SAM" id="MobiDB-lite"/>
    </source>
</evidence>
<evidence type="ECO:0000313" key="2">
    <source>
        <dbReference type="EMBL" id="PLR17820.1"/>
    </source>
</evidence>
<protein>
    <submittedName>
        <fullName evidence="2">Uncharacterized protein</fullName>
    </submittedName>
</protein>
<organism evidence="2 3">
    <name type="scientific">Caulobacter flavus</name>
    <dbReference type="NCBI Taxonomy" id="1679497"/>
    <lineage>
        <taxon>Bacteria</taxon>
        <taxon>Pseudomonadati</taxon>
        <taxon>Pseudomonadota</taxon>
        <taxon>Alphaproteobacteria</taxon>
        <taxon>Caulobacterales</taxon>
        <taxon>Caulobacteraceae</taxon>
        <taxon>Caulobacter</taxon>
    </lineage>
</organism>
<dbReference type="Proteomes" id="UP000234483">
    <property type="component" value="Unassembled WGS sequence"/>
</dbReference>
<feature type="compositionally biased region" description="Basic and acidic residues" evidence="1">
    <location>
        <begin position="1"/>
        <end position="10"/>
    </location>
</feature>
<gene>
    <name evidence="2" type="ORF">CFHF_08325</name>
</gene>
<sequence length="79" mass="8582">MRNSERRRTDQNPFENSSESKGESRSCFTPLCNDPPLGEVARRAGGGTFSASEAPKSHHQLPPPIAARSPPPRGEVPRS</sequence>
<feature type="region of interest" description="Disordered" evidence="1">
    <location>
        <begin position="1"/>
        <end position="79"/>
    </location>
</feature>
<dbReference type="AlphaFoldDB" id="A0A2N5CVJ6"/>